<protein>
    <submittedName>
        <fullName evidence="1">Uncharacterized protein</fullName>
    </submittedName>
</protein>
<feature type="non-terminal residue" evidence="1">
    <location>
        <position position="67"/>
    </location>
</feature>
<feature type="non-terminal residue" evidence="1">
    <location>
        <position position="1"/>
    </location>
</feature>
<reference evidence="1" key="1">
    <citation type="submission" date="2016-05" db="EMBL/GenBank/DDBJ databases">
        <authorList>
            <person name="Lavstsen T."/>
            <person name="Jespersen J.S."/>
        </authorList>
    </citation>
    <scope>NUCLEOTIDE SEQUENCE</scope>
    <source>
        <tissue evidence="1">Brain</tissue>
    </source>
</reference>
<sequence length="67" mass="7578">QDQFEAHVLPLPHHHETSVPILRTTEDGRRTGTLRPRYHSTGTQSTCVHNACLTTKACLLYCSTYLL</sequence>
<dbReference type="EMBL" id="HAEH01022085">
    <property type="protein sequence ID" value="SBS13369.1"/>
    <property type="molecule type" value="Transcribed_RNA"/>
</dbReference>
<organism evidence="1">
    <name type="scientific">Nothobranchius rachovii</name>
    <name type="common">bluefin notho</name>
    <dbReference type="NCBI Taxonomy" id="451742"/>
    <lineage>
        <taxon>Eukaryota</taxon>
        <taxon>Metazoa</taxon>
        <taxon>Chordata</taxon>
        <taxon>Craniata</taxon>
        <taxon>Vertebrata</taxon>
        <taxon>Euteleostomi</taxon>
        <taxon>Actinopterygii</taxon>
        <taxon>Neopterygii</taxon>
        <taxon>Teleostei</taxon>
        <taxon>Neoteleostei</taxon>
        <taxon>Acanthomorphata</taxon>
        <taxon>Ovalentaria</taxon>
        <taxon>Atherinomorphae</taxon>
        <taxon>Cyprinodontiformes</taxon>
        <taxon>Nothobranchiidae</taxon>
        <taxon>Nothobranchius</taxon>
    </lineage>
</organism>
<name>A0A1A8S737_9TELE</name>
<dbReference type="AlphaFoldDB" id="A0A1A8S737"/>
<accession>A0A1A8S737</accession>
<evidence type="ECO:0000313" key="1">
    <source>
        <dbReference type="EMBL" id="SBS13369.1"/>
    </source>
</evidence>
<gene>
    <name evidence="1" type="primary">Nfu_g_1_013397</name>
</gene>
<reference evidence="1" key="2">
    <citation type="submission" date="2016-06" db="EMBL/GenBank/DDBJ databases">
        <title>The genome of a short-lived fish provides insights into sex chromosome evolution and the genetic control of aging.</title>
        <authorList>
            <person name="Reichwald K."/>
            <person name="Felder M."/>
            <person name="Petzold A."/>
            <person name="Koch P."/>
            <person name="Groth M."/>
            <person name="Platzer M."/>
        </authorList>
    </citation>
    <scope>NUCLEOTIDE SEQUENCE</scope>
    <source>
        <tissue evidence="1">Brain</tissue>
    </source>
</reference>
<proteinExistence type="predicted"/>